<proteinExistence type="predicted"/>
<evidence type="ECO:0000313" key="2">
    <source>
        <dbReference type="EMBL" id="KAK9046334.1"/>
    </source>
</evidence>
<keyword evidence="3" id="KW-1185">Reference proteome</keyword>
<evidence type="ECO:0000313" key="3">
    <source>
        <dbReference type="Proteomes" id="UP001396334"/>
    </source>
</evidence>
<comment type="caution">
    <text evidence="2">The sequence shown here is derived from an EMBL/GenBank/DDBJ whole genome shotgun (WGS) entry which is preliminary data.</text>
</comment>
<organism evidence="2 3">
    <name type="scientific">Hibiscus sabdariffa</name>
    <name type="common">roselle</name>
    <dbReference type="NCBI Taxonomy" id="183260"/>
    <lineage>
        <taxon>Eukaryota</taxon>
        <taxon>Viridiplantae</taxon>
        <taxon>Streptophyta</taxon>
        <taxon>Embryophyta</taxon>
        <taxon>Tracheophyta</taxon>
        <taxon>Spermatophyta</taxon>
        <taxon>Magnoliopsida</taxon>
        <taxon>eudicotyledons</taxon>
        <taxon>Gunneridae</taxon>
        <taxon>Pentapetalae</taxon>
        <taxon>rosids</taxon>
        <taxon>malvids</taxon>
        <taxon>Malvales</taxon>
        <taxon>Malvaceae</taxon>
        <taxon>Malvoideae</taxon>
        <taxon>Hibiscus</taxon>
    </lineage>
</organism>
<dbReference type="Proteomes" id="UP001396334">
    <property type="component" value="Unassembled WGS sequence"/>
</dbReference>
<accession>A0ABR2U9P9</accession>
<reference evidence="2 3" key="1">
    <citation type="journal article" date="2024" name="G3 (Bethesda)">
        <title>Genome assembly of Hibiscus sabdariffa L. provides insights into metabolisms of medicinal natural products.</title>
        <authorList>
            <person name="Kim T."/>
        </authorList>
    </citation>
    <scope>NUCLEOTIDE SEQUENCE [LARGE SCALE GENOMIC DNA]</scope>
    <source>
        <strain evidence="2">TK-2024</strain>
        <tissue evidence="2">Old leaves</tissue>
    </source>
</reference>
<name>A0ABR2U9P9_9ROSI</name>
<evidence type="ECO:0000256" key="1">
    <source>
        <dbReference type="SAM" id="MobiDB-lite"/>
    </source>
</evidence>
<protein>
    <submittedName>
        <fullName evidence="2">Uncharacterized protein</fullName>
    </submittedName>
</protein>
<gene>
    <name evidence="2" type="ORF">V6N11_052226</name>
</gene>
<dbReference type="EMBL" id="JBBPBN010000001">
    <property type="protein sequence ID" value="KAK9046334.1"/>
    <property type="molecule type" value="Genomic_DNA"/>
</dbReference>
<sequence>MDSFPEQGVASIGSDPCSPTFAKTTDNVHEITVFSHISSKIESPVIKGTTETSIVPCSVEVVLPNVSTEVGLLKPTRPVRHRHLPQHLKDYRVNLPKARTSSHTVAQAMSY</sequence>
<feature type="region of interest" description="Disordered" evidence="1">
    <location>
        <begin position="1"/>
        <end position="21"/>
    </location>
</feature>